<accession>A0A5B7E7Y9</accession>
<gene>
    <name evidence="1" type="primary">tbpl1_0</name>
    <name evidence="1" type="ORF">E2C01_023429</name>
</gene>
<dbReference type="GO" id="GO:0003677">
    <property type="term" value="F:DNA binding"/>
    <property type="evidence" value="ECO:0007669"/>
    <property type="project" value="InterPro"/>
</dbReference>
<dbReference type="PANTHER" id="PTHR10126">
    <property type="entry name" value="TATA-BOX BINDING PROTEIN"/>
    <property type="match status" value="1"/>
</dbReference>
<proteinExistence type="predicted"/>
<evidence type="ECO:0000313" key="2">
    <source>
        <dbReference type="Proteomes" id="UP000324222"/>
    </source>
</evidence>
<organism evidence="1 2">
    <name type="scientific">Portunus trituberculatus</name>
    <name type="common">Swimming crab</name>
    <name type="synonym">Neptunus trituberculatus</name>
    <dbReference type="NCBI Taxonomy" id="210409"/>
    <lineage>
        <taxon>Eukaryota</taxon>
        <taxon>Metazoa</taxon>
        <taxon>Ecdysozoa</taxon>
        <taxon>Arthropoda</taxon>
        <taxon>Crustacea</taxon>
        <taxon>Multicrustacea</taxon>
        <taxon>Malacostraca</taxon>
        <taxon>Eumalacostraca</taxon>
        <taxon>Eucarida</taxon>
        <taxon>Decapoda</taxon>
        <taxon>Pleocyemata</taxon>
        <taxon>Brachyura</taxon>
        <taxon>Eubrachyura</taxon>
        <taxon>Portunoidea</taxon>
        <taxon>Portunidae</taxon>
        <taxon>Portuninae</taxon>
        <taxon>Portunus</taxon>
    </lineage>
</organism>
<protein>
    <submittedName>
        <fullName evidence="1">TATA box-binding protein-like protein 1</fullName>
    </submittedName>
</protein>
<dbReference type="InterPro" id="IPR000814">
    <property type="entry name" value="TBP"/>
</dbReference>
<keyword evidence="2" id="KW-1185">Reference proteome</keyword>
<name>A0A5B7E7Y9_PORTR</name>
<dbReference type="Proteomes" id="UP000324222">
    <property type="component" value="Unassembled WGS sequence"/>
</dbReference>
<dbReference type="GO" id="GO:0006352">
    <property type="term" value="P:DNA-templated transcription initiation"/>
    <property type="evidence" value="ECO:0007669"/>
    <property type="project" value="InterPro"/>
</dbReference>
<reference evidence="1 2" key="1">
    <citation type="submission" date="2019-05" db="EMBL/GenBank/DDBJ databases">
        <title>Another draft genome of Portunus trituberculatus and its Hox gene families provides insights of decapod evolution.</title>
        <authorList>
            <person name="Jeong J.-H."/>
            <person name="Song I."/>
            <person name="Kim S."/>
            <person name="Choi T."/>
            <person name="Kim D."/>
            <person name="Ryu S."/>
            <person name="Kim W."/>
        </authorList>
    </citation>
    <scope>NUCLEOTIDE SEQUENCE [LARGE SCALE GENOMIC DNA]</scope>
    <source>
        <tissue evidence="1">Muscle</tissue>
    </source>
</reference>
<dbReference type="EMBL" id="VSRR010002206">
    <property type="protein sequence ID" value="MPC30171.1"/>
    <property type="molecule type" value="Genomic_DNA"/>
</dbReference>
<comment type="caution">
    <text evidence="1">The sequence shown here is derived from an EMBL/GenBank/DDBJ whole genome shotgun (WGS) entry which is preliminary data.</text>
</comment>
<evidence type="ECO:0000313" key="1">
    <source>
        <dbReference type="EMBL" id="MPC30171.1"/>
    </source>
</evidence>
<sequence length="235" mass="26481">MAEGRTSRQRHGVPKDFMAGVPKVTLLGHIASAPHSVPPQGQGQPAEVREFIDIEIDNIWFHVSTNTKINLQYIDHAADCSSTFLSSGELQLQLQDSEFSVILNKRGTVRGVAGCVTEAAAALAAMKAMMLLKTLGYHIRAHNFRITNVVARGQVPFRIDIKSLHQDNKKHLQYKEREKPAKSNKIYKRKKGPLECWFSKRKIKSPNVEKLLQASKYIYPRLRPYAVLPTKPSQL</sequence>
<dbReference type="AlphaFoldDB" id="A0A5B7E7Y9"/>